<keyword evidence="4" id="KW-0624">Polysaccharide degradation</keyword>
<evidence type="ECO:0000256" key="3">
    <source>
        <dbReference type="ARBA" id="ARBA00022801"/>
    </source>
</evidence>
<keyword evidence="1 4" id="KW-0719">Serine esterase</keyword>
<sequence>MRSISTLVVALASVYVAGAAQNELQEVTNFTAGPTGAKMYIYVPTTKPCLAPIVVGIHYCSGTAAQYFTNTQYANLADDKGFIVIYPEAPSSGRCWDVASTASLTNGQGGDSQTIVNMVDYAVKNYGGDPDRVFVTGTSSGAMMTNVLAGAYPNIFKAASAYSGVPDGCFAVAGAAAGSDTPGWNSECSSGKSIKSAQDWGDLARSYYPGYTGPRPKMMIWHGDQDTILAYPNLAETLKQWSNVLDVAFTKNTTDTPESGYTEMMYGDGTKLLGYSAKGVGHTVPVHATVDLAWFGIE</sequence>
<dbReference type="GO" id="GO:0052689">
    <property type="term" value="F:carboxylic ester hydrolase activity"/>
    <property type="evidence" value="ECO:0007669"/>
    <property type="project" value="UniProtKB-KW"/>
</dbReference>
<evidence type="ECO:0000256" key="2">
    <source>
        <dbReference type="ARBA" id="ARBA00022729"/>
    </source>
</evidence>
<dbReference type="Proteomes" id="UP000006753">
    <property type="component" value="Unassembled WGS sequence"/>
</dbReference>
<keyword evidence="3 4" id="KW-0378">Hydrolase</keyword>
<keyword evidence="2 4" id="KW-0732">Signal</keyword>
<protein>
    <recommendedName>
        <fullName evidence="4">Carboxylic ester hydrolase</fullName>
        <ecNumber evidence="4">3.1.1.-</ecNumber>
    </recommendedName>
</protein>
<dbReference type="PANTHER" id="PTHR43037">
    <property type="entry name" value="UNNAMED PRODUCT-RELATED"/>
    <property type="match status" value="1"/>
</dbReference>
<dbReference type="InterPro" id="IPR010126">
    <property type="entry name" value="Esterase_phb"/>
</dbReference>
<dbReference type="InterPro" id="IPR029058">
    <property type="entry name" value="AB_hydrolase_fold"/>
</dbReference>
<dbReference type="Gene3D" id="3.40.50.1820">
    <property type="entry name" value="alpha/beta hydrolase"/>
    <property type="match status" value="1"/>
</dbReference>
<comment type="function">
    <text evidence="4">Esterase involved in the hydrolysis of xylan, a major structural heterogeneous polysaccharide found in plant biomass representing the second most abundant polysaccharide in the biosphere, after cellulose.</text>
</comment>
<comment type="subcellular location">
    <subcellularLocation>
        <location evidence="4">Secreted</location>
    </subcellularLocation>
</comment>
<dbReference type="KEGG" id="mbe:MBM_05316"/>
<dbReference type="InParanoid" id="K1WWH2"/>
<dbReference type="EMBL" id="JH921438">
    <property type="protein sequence ID" value="EKD16847.1"/>
    <property type="molecule type" value="Genomic_DNA"/>
</dbReference>
<dbReference type="NCBIfam" id="TIGR01840">
    <property type="entry name" value="esterase_phb"/>
    <property type="match status" value="1"/>
</dbReference>
<dbReference type="InterPro" id="IPR050955">
    <property type="entry name" value="Plant_Biomass_Hydrol_Est"/>
</dbReference>
<dbReference type="AlphaFoldDB" id="K1WWH2"/>
<evidence type="ECO:0000256" key="1">
    <source>
        <dbReference type="ARBA" id="ARBA00022487"/>
    </source>
</evidence>
<dbReference type="PANTHER" id="PTHR43037:SF5">
    <property type="entry name" value="FERULOYL ESTERASE"/>
    <property type="match status" value="1"/>
</dbReference>
<organism evidence="5 6">
    <name type="scientific">Marssonina brunnea f. sp. multigermtubi (strain MB_m1)</name>
    <name type="common">Marssonina leaf spot fungus</name>
    <dbReference type="NCBI Taxonomy" id="1072389"/>
    <lineage>
        <taxon>Eukaryota</taxon>
        <taxon>Fungi</taxon>
        <taxon>Dikarya</taxon>
        <taxon>Ascomycota</taxon>
        <taxon>Pezizomycotina</taxon>
        <taxon>Leotiomycetes</taxon>
        <taxon>Helotiales</taxon>
        <taxon>Drepanopezizaceae</taxon>
        <taxon>Drepanopeziza</taxon>
    </lineage>
</organism>
<keyword evidence="4" id="KW-0119">Carbohydrate metabolism</keyword>
<dbReference type="SUPFAM" id="SSF53474">
    <property type="entry name" value="alpha/beta-Hydrolases"/>
    <property type="match status" value="2"/>
</dbReference>
<gene>
    <name evidence="5" type="ORF">MBM_05316</name>
</gene>
<dbReference type="EC" id="3.1.1.-" evidence="4"/>
<dbReference type="GO" id="GO:0005576">
    <property type="term" value="C:extracellular region"/>
    <property type="evidence" value="ECO:0007669"/>
    <property type="project" value="UniProtKB-SubCell"/>
</dbReference>
<dbReference type="eggNOG" id="ENOG502QTDU">
    <property type="taxonomic scope" value="Eukaryota"/>
</dbReference>
<dbReference type="HOGENOM" id="CLU_027551_1_1_1"/>
<comment type="similarity">
    <text evidence="4">Belongs to the carbohydrate esterase 1 (CE1) family.</text>
</comment>
<evidence type="ECO:0000256" key="4">
    <source>
        <dbReference type="RuleBase" id="RU367147"/>
    </source>
</evidence>
<feature type="signal peptide" evidence="4">
    <location>
        <begin position="1"/>
        <end position="19"/>
    </location>
</feature>
<name>K1WWH2_MARBU</name>
<keyword evidence="6" id="KW-1185">Reference proteome</keyword>
<dbReference type="GeneID" id="18761251"/>
<dbReference type="Pfam" id="PF10503">
    <property type="entry name" value="Esterase_PHB"/>
    <property type="match status" value="1"/>
</dbReference>
<dbReference type="OrthoDB" id="2425929at2759"/>
<evidence type="ECO:0000313" key="5">
    <source>
        <dbReference type="EMBL" id="EKD16847.1"/>
    </source>
</evidence>
<feature type="chain" id="PRO_5029036813" description="Carboxylic ester hydrolase" evidence="4">
    <location>
        <begin position="20"/>
        <end position="298"/>
    </location>
</feature>
<dbReference type="OMA" id="WNNDCAG"/>
<keyword evidence="4" id="KW-0964">Secreted</keyword>
<evidence type="ECO:0000313" key="6">
    <source>
        <dbReference type="Proteomes" id="UP000006753"/>
    </source>
</evidence>
<proteinExistence type="inferred from homology"/>
<accession>K1WWH2</accession>
<reference evidence="5 6" key="1">
    <citation type="journal article" date="2012" name="BMC Genomics">
        <title>Sequencing the genome of Marssonina brunnea reveals fungus-poplar co-evolution.</title>
        <authorList>
            <person name="Zhu S."/>
            <person name="Cao Y.-Z."/>
            <person name="Jiang C."/>
            <person name="Tan B.-Y."/>
            <person name="Wang Z."/>
            <person name="Feng S."/>
            <person name="Zhang L."/>
            <person name="Su X.-H."/>
            <person name="Brejova B."/>
            <person name="Vinar T."/>
            <person name="Xu M."/>
            <person name="Wang M.-X."/>
            <person name="Zhang S.-G."/>
            <person name="Huang M.-R."/>
            <person name="Wu R."/>
            <person name="Zhou Y."/>
        </authorList>
    </citation>
    <scope>NUCLEOTIDE SEQUENCE [LARGE SCALE GENOMIC DNA]</scope>
    <source>
        <strain evidence="5 6">MB_m1</strain>
    </source>
</reference>
<dbReference type="GO" id="GO:0045493">
    <property type="term" value="P:xylan catabolic process"/>
    <property type="evidence" value="ECO:0007669"/>
    <property type="project" value="UniProtKB-UniRule"/>
</dbReference>